<organism evidence="2 3">
    <name type="scientific">Pleodorina starrii</name>
    <dbReference type="NCBI Taxonomy" id="330485"/>
    <lineage>
        <taxon>Eukaryota</taxon>
        <taxon>Viridiplantae</taxon>
        <taxon>Chlorophyta</taxon>
        <taxon>core chlorophytes</taxon>
        <taxon>Chlorophyceae</taxon>
        <taxon>CS clade</taxon>
        <taxon>Chlamydomonadales</taxon>
        <taxon>Volvocaceae</taxon>
        <taxon>Pleodorina</taxon>
    </lineage>
</organism>
<feature type="region of interest" description="Disordered" evidence="1">
    <location>
        <begin position="72"/>
        <end position="114"/>
    </location>
</feature>
<proteinExistence type="predicted"/>
<sequence>MSHYPVPDPSSYCNGGGRVVEPRYCGRDGYAAEYDENCSDAAPSDCDDGGYAASGSRYDYCGRDGYAMEYDEDGSDAAPNEYDYDGGYAASDSRNDGRDTTLAGYYSDGADDPAPDCLDHGLDIEPNRYDYDSDSNEDMYSSAPESTDTDFPDKLNLLLVRRFTFCGATSGNAANTSVNTLGSDSVSKESCSPSKPINAAGACSQQTAYQPPSELRPEPLGILPFSVNEELSSPDMPLTAGYSDQPGTFQPDQPGSVVLSAATDDNFGFLSPASDGSIGSYGHAYGTTEAPVALSPNKTPYGAATPLASGPEDAVYGSPPAPCNDPDPVTLADEVPPNSVGPIVSLVTDTQNVRIKQSEAAEPDVSSDSAEKYTAPRQPTSSLPEEMGLVVPNSSHVGTHDAFSQHESSLGTPDALLHRTSRPSTARLWASLQLRVQPIWATSKVHSAHFPPPERTFCSNGARYPYFKPQPPTEAPLHGLFLGMLLSLLGLHATMKETRGCARCLSDPGTELDRAKQELLKVFPTQFYVKETV</sequence>
<evidence type="ECO:0000313" key="3">
    <source>
        <dbReference type="Proteomes" id="UP001165080"/>
    </source>
</evidence>
<keyword evidence="3" id="KW-1185">Reference proteome</keyword>
<feature type="region of interest" description="Disordered" evidence="1">
    <location>
        <begin position="182"/>
        <end position="256"/>
    </location>
</feature>
<accession>A0A9W6EV71</accession>
<reference evidence="2 3" key="1">
    <citation type="journal article" date="2023" name="Commun. Biol.">
        <title>Reorganization of the ancestral sex-determining regions during the evolution of trioecy in Pleodorina starrii.</title>
        <authorList>
            <person name="Takahashi K."/>
            <person name="Suzuki S."/>
            <person name="Kawai-Toyooka H."/>
            <person name="Yamamoto K."/>
            <person name="Hamaji T."/>
            <person name="Ootsuki R."/>
            <person name="Yamaguchi H."/>
            <person name="Kawachi M."/>
            <person name="Higashiyama T."/>
            <person name="Nozaki H."/>
        </authorList>
    </citation>
    <scope>NUCLEOTIDE SEQUENCE [LARGE SCALE GENOMIC DNA]</scope>
    <source>
        <strain evidence="2 3">NIES-4479</strain>
    </source>
</reference>
<dbReference type="EMBL" id="BRXU01000001">
    <property type="protein sequence ID" value="GLC47593.1"/>
    <property type="molecule type" value="Genomic_DNA"/>
</dbReference>
<evidence type="ECO:0000256" key="1">
    <source>
        <dbReference type="SAM" id="MobiDB-lite"/>
    </source>
</evidence>
<feature type="compositionally biased region" description="Polar residues" evidence="1">
    <location>
        <begin position="182"/>
        <end position="195"/>
    </location>
</feature>
<protein>
    <submittedName>
        <fullName evidence="2">Uncharacterized protein</fullName>
    </submittedName>
</protein>
<name>A0A9W6EV71_9CHLO</name>
<evidence type="ECO:0000313" key="2">
    <source>
        <dbReference type="EMBL" id="GLC47593.1"/>
    </source>
</evidence>
<comment type="caution">
    <text evidence="2">The sequence shown here is derived from an EMBL/GenBank/DDBJ whole genome shotgun (WGS) entry which is preliminary data.</text>
</comment>
<gene>
    <name evidence="2" type="primary">PLESTBF000004</name>
    <name evidence="2" type="ORF">PLESTB_000004900</name>
</gene>
<dbReference type="AlphaFoldDB" id="A0A9W6EV71"/>
<feature type="region of interest" description="Disordered" evidence="1">
    <location>
        <begin position="354"/>
        <end position="385"/>
    </location>
</feature>
<dbReference type="Proteomes" id="UP001165080">
    <property type="component" value="Unassembled WGS sequence"/>
</dbReference>